<sequence length="134" mass="15712">MISFNGHVVLMVLLLITQCKGGLLVEKCHLRITNDLGRGSNPTLHRKSRDDDLGEHTLPYRGYFKFAFRPNFAGTTLYYCSFKWKGGFHYFDIYIELTHRDICGSSCWWVVRPNGPCLRDSQTRQYDMCEKWHN</sequence>
<dbReference type="Pfam" id="PF05938">
    <property type="entry name" value="Self-incomp_S1"/>
    <property type="match status" value="1"/>
</dbReference>
<feature type="signal peptide" evidence="6">
    <location>
        <begin position="1"/>
        <end position="21"/>
    </location>
</feature>
<evidence type="ECO:0000256" key="1">
    <source>
        <dbReference type="ARBA" id="ARBA00004613"/>
    </source>
</evidence>
<organism evidence="7 8">
    <name type="scientific">Liquidambar formosana</name>
    <name type="common">Formosan gum</name>
    <dbReference type="NCBI Taxonomy" id="63359"/>
    <lineage>
        <taxon>Eukaryota</taxon>
        <taxon>Viridiplantae</taxon>
        <taxon>Streptophyta</taxon>
        <taxon>Embryophyta</taxon>
        <taxon>Tracheophyta</taxon>
        <taxon>Spermatophyta</taxon>
        <taxon>Magnoliopsida</taxon>
        <taxon>eudicotyledons</taxon>
        <taxon>Gunneridae</taxon>
        <taxon>Pentapetalae</taxon>
        <taxon>Saxifragales</taxon>
        <taxon>Altingiaceae</taxon>
        <taxon>Liquidambar</taxon>
    </lineage>
</organism>
<protein>
    <recommendedName>
        <fullName evidence="6">S-protein homolog</fullName>
    </recommendedName>
</protein>
<dbReference type="PANTHER" id="PTHR31232">
    <property type="match status" value="1"/>
</dbReference>
<keyword evidence="5 6" id="KW-0732">Signal</keyword>
<keyword evidence="8" id="KW-1185">Reference proteome</keyword>
<dbReference type="GO" id="GO:0005576">
    <property type="term" value="C:extracellular region"/>
    <property type="evidence" value="ECO:0007669"/>
    <property type="project" value="UniProtKB-SubCell"/>
</dbReference>
<evidence type="ECO:0000256" key="3">
    <source>
        <dbReference type="ARBA" id="ARBA00022471"/>
    </source>
</evidence>
<proteinExistence type="inferred from homology"/>
<dbReference type="EMBL" id="JBBPBK010000003">
    <property type="protein sequence ID" value="KAK9288464.1"/>
    <property type="molecule type" value="Genomic_DNA"/>
</dbReference>
<accession>A0AAP0S233</accession>
<comment type="caution">
    <text evidence="7">The sequence shown here is derived from an EMBL/GenBank/DDBJ whole genome shotgun (WGS) entry which is preliminary data.</text>
</comment>
<gene>
    <name evidence="7" type="ORF">L1049_016921</name>
</gene>
<evidence type="ECO:0000256" key="2">
    <source>
        <dbReference type="ARBA" id="ARBA00005581"/>
    </source>
</evidence>
<dbReference type="Proteomes" id="UP001415857">
    <property type="component" value="Unassembled WGS sequence"/>
</dbReference>
<feature type="chain" id="PRO_5042673655" description="S-protein homolog" evidence="6">
    <location>
        <begin position="22"/>
        <end position="134"/>
    </location>
</feature>
<dbReference type="AlphaFoldDB" id="A0AAP0S233"/>
<evidence type="ECO:0000256" key="4">
    <source>
        <dbReference type="ARBA" id="ARBA00022525"/>
    </source>
</evidence>
<name>A0AAP0S233_LIQFO</name>
<comment type="subcellular location">
    <subcellularLocation>
        <location evidence="1 6">Secreted</location>
    </subcellularLocation>
</comment>
<dbReference type="GO" id="GO:0060320">
    <property type="term" value="P:rejection of self pollen"/>
    <property type="evidence" value="ECO:0007669"/>
    <property type="project" value="UniProtKB-KW"/>
</dbReference>
<keyword evidence="3 6" id="KW-0713">Self-incompatibility</keyword>
<evidence type="ECO:0000256" key="5">
    <source>
        <dbReference type="ARBA" id="ARBA00022729"/>
    </source>
</evidence>
<evidence type="ECO:0000313" key="8">
    <source>
        <dbReference type="Proteomes" id="UP001415857"/>
    </source>
</evidence>
<evidence type="ECO:0000313" key="7">
    <source>
        <dbReference type="EMBL" id="KAK9288464.1"/>
    </source>
</evidence>
<dbReference type="InterPro" id="IPR010264">
    <property type="entry name" value="Self-incomp_S1"/>
</dbReference>
<comment type="similarity">
    <text evidence="2 6">Belongs to the plant self-incompatibility (S1) protein family.</text>
</comment>
<reference evidence="7 8" key="1">
    <citation type="journal article" date="2024" name="Plant J.">
        <title>Genome sequences and population genomics reveal climatic adaptation and genomic divergence between two closely related sweetgum species.</title>
        <authorList>
            <person name="Xu W.Q."/>
            <person name="Ren C.Q."/>
            <person name="Zhang X.Y."/>
            <person name="Comes H.P."/>
            <person name="Liu X.H."/>
            <person name="Li Y.G."/>
            <person name="Kettle C.J."/>
            <person name="Jalonen R."/>
            <person name="Gaisberger H."/>
            <person name="Ma Y.Z."/>
            <person name="Qiu Y.X."/>
        </authorList>
    </citation>
    <scope>NUCLEOTIDE SEQUENCE [LARGE SCALE GENOMIC DNA]</scope>
    <source>
        <strain evidence="7">Hangzhou</strain>
    </source>
</reference>
<dbReference type="PANTHER" id="PTHR31232:SF149">
    <property type="entry name" value="S-PROTEIN HOMOLOG"/>
    <property type="match status" value="1"/>
</dbReference>
<keyword evidence="4 6" id="KW-0964">Secreted</keyword>
<evidence type="ECO:0000256" key="6">
    <source>
        <dbReference type="RuleBase" id="RU367044"/>
    </source>
</evidence>